<feature type="transmembrane region" description="Helical" evidence="14">
    <location>
        <begin position="12"/>
        <end position="29"/>
    </location>
</feature>
<dbReference type="GO" id="GO:0008843">
    <property type="term" value="F:endochitinase activity"/>
    <property type="evidence" value="ECO:0007669"/>
    <property type="project" value="UniProtKB-EC"/>
</dbReference>
<feature type="domain" description="GH18" evidence="16">
    <location>
        <begin position="178"/>
        <end position="536"/>
    </location>
</feature>
<dbReference type="Gene3D" id="3.30.60.10">
    <property type="entry name" value="Endochitinase-like"/>
    <property type="match status" value="1"/>
</dbReference>
<feature type="domain" description="Chitin-binding type-1" evidence="15">
    <location>
        <begin position="118"/>
        <end position="161"/>
    </location>
</feature>
<keyword evidence="11" id="KW-0624">Polysaccharide degradation</keyword>
<evidence type="ECO:0000256" key="9">
    <source>
        <dbReference type="ARBA" id="ARBA00023277"/>
    </source>
</evidence>
<dbReference type="EC" id="3.2.1.14" evidence="4"/>
<comment type="caution">
    <text evidence="12">Lacks conserved residue(s) required for the propagation of feature annotation.</text>
</comment>
<dbReference type="GO" id="GO:0006032">
    <property type="term" value="P:chitin catabolic process"/>
    <property type="evidence" value="ECO:0007669"/>
    <property type="project" value="UniProtKB-KW"/>
</dbReference>
<name>A0A084B940_STACB</name>
<keyword evidence="14" id="KW-1133">Transmembrane helix</keyword>
<feature type="disulfide bond" evidence="12">
    <location>
        <begin position="155"/>
        <end position="159"/>
    </location>
</feature>
<evidence type="ECO:0000256" key="5">
    <source>
        <dbReference type="ARBA" id="ARBA00022525"/>
    </source>
</evidence>
<keyword evidence="18" id="KW-1185">Reference proteome</keyword>
<organism evidence="17 18">
    <name type="scientific">Stachybotrys chartarum (strain CBS 109288 / IBT 7711)</name>
    <name type="common">Toxic black mold</name>
    <name type="synonym">Stilbospora chartarum</name>
    <dbReference type="NCBI Taxonomy" id="1280523"/>
    <lineage>
        <taxon>Eukaryota</taxon>
        <taxon>Fungi</taxon>
        <taxon>Dikarya</taxon>
        <taxon>Ascomycota</taxon>
        <taxon>Pezizomycotina</taxon>
        <taxon>Sordariomycetes</taxon>
        <taxon>Hypocreomycetidae</taxon>
        <taxon>Hypocreales</taxon>
        <taxon>Stachybotryaceae</taxon>
        <taxon>Stachybotrys</taxon>
    </lineage>
</organism>
<dbReference type="Pfam" id="PF00187">
    <property type="entry name" value="Chitin_bind_1"/>
    <property type="match status" value="1"/>
</dbReference>
<evidence type="ECO:0000256" key="11">
    <source>
        <dbReference type="ARBA" id="ARBA00023326"/>
    </source>
</evidence>
<dbReference type="InterPro" id="IPR001579">
    <property type="entry name" value="Glyco_hydro_18_chit_AS"/>
</dbReference>
<dbReference type="OrthoDB" id="73875at2759"/>
<evidence type="ECO:0000256" key="3">
    <source>
        <dbReference type="ARBA" id="ARBA00008682"/>
    </source>
</evidence>
<sequence length="857" mass="95278">MGKIEGFRRLGVPLSYCITILFIGLLLAFSKRLTDVNNQDFGVHKARLATRERGSLDNAVATNYTGTGLSRLVDDGEDYTCSPDEPCFNGACCGATGVCGYGNSYTLSRLRFSNCDAHAECGMYAENPGQECPLNVCCSEFGFCGTSSEFCSDTCQSNCESNPQPPPPSGTNGGDILQRVIGYYEGWNARSRCHETKPEDLPVSALTHINFAFAFVDPETYTIVPMDDQTPTSLFADTTNLKLINPGLRVFISVGGWTFSDNDTVTQPLLGEISRDPVKRRQFADQIIDFLVTYGFDGLDLDWEYPGAPDRGGMPDDTANMVLLFASIREAFDRAGRGYELTFTIPASYWYLRWFDMPGLMQYADWTNLMSYDLHGLWDRDNAIGNIVQPHTNLTEIEAAAQLLWRVGIPPDKVALGFGFYGRSFTLEDPDCTEPGCRFSDASRPGVCTGTGGYLAYYEVQDILDDNPDIEVHHDETAAVKYFSWDDDQWISFDDQDTFQQKVDWANEMGMSGALIWASDLDDYRWSAHEGLFGRDIRGNGEASNGATEALAIRQTVDLTVSELHEDCYRLDECVDRDIIGCDSGYTMVGWDRSDCGDHSKPICCKRETAPSTCQWRGGGQDCNGQCHVGEVTLFESKRGGGFESQSGTRKCNRGHKVFCCEDNNFSELASDCRWTGCGGDCDDDEIDVAYATNLHDRCTIMSHGMHYCCRTRIAPFEDCHWVGSGDCADNTCADDEITLRRHSQGGSAWGCNCESMLSSAMAMLKTREQNINRRLGRRKKALCCTPNLDLLAPTSCDEDLCLVDRSFRCGQDPDEDDFSDEDQCDPADCFLDEDDVDRRDIAPTFSIPSLRDLVKR</sequence>
<evidence type="ECO:0000259" key="15">
    <source>
        <dbReference type="PROSITE" id="PS50941"/>
    </source>
</evidence>
<feature type="disulfide bond" evidence="12">
    <location>
        <begin position="137"/>
        <end position="151"/>
    </location>
</feature>
<dbReference type="InterPro" id="IPR018371">
    <property type="entry name" value="Chitin-binding_1_CS"/>
</dbReference>
<keyword evidence="10 13" id="KW-0326">Glycosidase</keyword>
<dbReference type="InterPro" id="IPR001002">
    <property type="entry name" value="Chitin-bd_1"/>
</dbReference>
<dbReference type="SUPFAM" id="SSF51445">
    <property type="entry name" value="(Trans)glycosidases"/>
    <property type="match status" value="1"/>
</dbReference>
<evidence type="ECO:0000313" key="17">
    <source>
        <dbReference type="EMBL" id="KEY74069.1"/>
    </source>
</evidence>
<dbReference type="InterPro" id="IPR050314">
    <property type="entry name" value="Glycosyl_Hydrlase_18"/>
</dbReference>
<dbReference type="InterPro" id="IPR017853">
    <property type="entry name" value="GH"/>
</dbReference>
<keyword evidence="14" id="KW-0812">Transmembrane</keyword>
<dbReference type="GO" id="GO:0008061">
    <property type="term" value="F:chitin binding"/>
    <property type="evidence" value="ECO:0007669"/>
    <property type="project" value="UniProtKB-UniRule"/>
</dbReference>
<dbReference type="InterPro" id="IPR029070">
    <property type="entry name" value="Chitinase_insertion_sf"/>
</dbReference>
<dbReference type="SMART" id="SM00270">
    <property type="entry name" value="ChtBD1"/>
    <property type="match status" value="1"/>
</dbReference>
<evidence type="ECO:0000256" key="13">
    <source>
        <dbReference type="RuleBase" id="RU000489"/>
    </source>
</evidence>
<comment type="subcellular location">
    <subcellularLocation>
        <location evidence="2">Secreted</location>
    </subcellularLocation>
</comment>
<feature type="non-terminal residue" evidence="17">
    <location>
        <position position="857"/>
    </location>
</feature>
<dbReference type="Proteomes" id="UP000028045">
    <property type="component" value="Unassembled WGS sequence"/>
</dbReference>
<dbReference type="GO" id="GO:0005576">
    <property type="term" value="C:extracellular region"/>
    <property type="evidence" value="ECO:0007669"/>
    <property type="project" value="UniProtKB-SubCell"/>
</dbReference>
<dbReference type="SUPFAM" id="SSF54556">
    <property type="entry name" value="Chitinase insertion domain"/>
    <property type="match status" value="1"/>
</dbReference>
<dbReference type="SUPFAM" id="SSF57016">
    <property type="entry name" value="Plant lectins/antimicrobial peptides"/>
    <property type="match status" value="1"/>
</dbReference>
<evidence type="ECO:0000256" key="2">
    <source>
        <dbReference type="ARBA" id="ARBA00004613"/>
    </source>
</evidence>
<dbReference type="EMBL" id="KL647681">
    <property type="protein sequence ID" value="KEY74069.1"/>
    <property type="molecule type" value="Genomic_DNA"/>
</dbReference>
<dbReference type="InterPro" id="IPR036861">
    <property type="entry name" value="Endochitinase-like_sf"/>
</dbReference>
<dbReference type="PROSITE" id="PS51910">
    <property type="entry name" value="GH18_2"/>
    <property type="match status" value="1"/>
</dbReference>
<dbReference type="PANTHER" id="PTHR11177:SF397">
    <property type="entry name" value="CHITINASE"/>
    <property type="match status" value="1"/>
</dbReference>
<keyword evidence="14" id="KW-0472">Membrane</keyword>
<evidence type="ECO:0000256" key="14">
    <source>
        <dbReference type="SAM" id="Phobius"/>
    </source>
</evidence>
<evidence type="ECO:0000256" key="8">
    <source>
        <dbReference type="ARBA" id="ARBA00023024"/>
    </source>
</evidence>
<dbReference type="Gene3D" id="3.20.20.80">
    <property type="entry name" value="Glycosidases"/>
    <property type="match status" value="1"/>
</dbReference>
<keyword evidence="12" id="KW-1015">Disulfide bond</keyword>
<evidence type="ECO:0000256" key="12">
    <source>
        <dbReference type="PROSITE-ProRule" id="PRU00261"/>
    </source>
</evidence>
<dbReference type="HOGENOM" id="CLU_001837_3_0_1"/>
<reference evidence="17 18" key="1">
    <citation type="journal article" date="2014" name="BMC Genomics">
        <title>Comparative genome sequencing reveals chemotype-specific gene clusters in the toxigenic black mold Stachybotrys.</title>
        <authorList>
            <person name="Semeiks J."/>
            <person name="Borek D."/>
            <person name="Otwinowski Z."/>
            <person name="Grishin N.V."/>
        </authorList>
    </citation>
    <scope>NUCLEOTIDE SEQUENCE [LARGE SCALE GENOMIC DNA]</scope>
    <source>
        <strain evidence="18">CBS 109288 / IBT 7711</strain>
    </source>
</reference>
<proteinExistence type="inferred from homology"/>
<evidence type="ECO:0000313" key="18">
    <source>
        <dbReference type="Proteomes" id="UP000028045"/>
    </source>
</evidence>
<evidence type="ECO:0000256" key="6">
    <source>
        <dbReference type="ARBA" id="ARBA00022669"/>
    </source>
</evidence>
<keyword evidence="7 13" id="KW-0378">Hydrolase</keyword>
<evidence type="ECO:0000256" key="1">
    <source>
        <dbReference type="ARBA" id="ARBA00000822"/>
    </source>
</evidence>
<dbReference type="PROSITE" id="PS00026">
    <property type="entry name" value="CHIT_BIND_I_1"/>
    <property type="match status" value="1"/>
</dbReference>
<dbReference type="Gene3D" id="3.10.50.10">
    <property type="match status" value="1"/>
</dbReference>
<feature type="disulfide bond" evidence="12">
    <location>
        <begin position="132"/>
        <end position="144"/>
    </location>
</feature>
<dbReference type="PANTHER" id="PTHR11177">
    <property type="entry name" value="CHITINASE"/>
    <property type="match status" value="1"/>
</dbReference>
<dbReference type="GO" id="GO:0000272">
    <property type="term" value="P:polysaccharide catabolic process"/>
    <property type="evidence" value="ECO:0007669"/>
    <property type="project" value="UniProtKB-KW"/>
</dbReference>
<dbReference type="PROSITE" id="PS01095">
    <property type="entry name" value="GH18_1"/>
    <property type="match status" value="1"/>
</dbReference>
<dbReference type="PROSITE" id="PS50941">
    <property type="entry name" value="CHIT_BIND_I_2"/>
    <property type="match status" value="1"/>
</dbReference>
<evidence type="ECO:0000256" key="7">
    <source>
        <dbReference type="ARBA" id="ARBA00022801"/>
    </source>
</evidence>
<keyword evidence="5" id="KW-0964">Secreted</keyword>
<keyword evidence="6 12" id="KW-0147">Chitin-binding</keyword>
<dbReference type="AlphaFoldDB" id="A0A084B940"/>
<evidence type="ECO:0000256" key="4">
    <source>
        <dbReference type="ARBA" id="ARBA00012729"/>
    </source>
</evidence>
<comment type="catalytic activity">
    <reaction evidence="1">
        <text>Random endo-hydrolysis of N-acetyl-beta-D-glucosaminide (1-&gt;4)-beta-linkages in chitin and chitodextrins.</text>
        <dbReference type="EC" id="3.2.1.14"/>
    </reaction>
</comment>
<dbReference type="SMART" id="SM00636">
    <property type="entry name" value="Glyco_18"/>
    <property type="match status" value="1"/>
</dbReference>
<evidence type="ECO:0000256" key="10">
    <source>
        <dbReference type="ARBA" id="ARBA00023295"/>
    </source>
</evidence>
<dbReference type="Pfam" id="PF00704">
    <property type="entry name" value="Glyco_hydro_18"/>
    <property type="match status" value="1"/>
</dbReference>
<dbReference type="CDD" id="cd00035">
    <property type="entry name" value="ChtBD1"/>
    <property type="match status" value="1"/>
</dbReference>
<protein>
    <recommendedName>
        <fullName evidence="4">chitinase</fullName>
        <ecNumber evidence="4">3.2.1.14</ecNumber>
    </recommendedName>
</protein>
<dbReference type="InterPro" id="IPR001223">
    <property type="entry name" value="Glyco_hydro18_cat"/>
</dbReference>
<keyword evidence="8" id="KW-0146">Chitin degradation</keyword>
<dbReference type="InterPro" id="IPR011583">
    <property type="entry name" value="Chitinase_II/V-like_cat"/>
</dbReference>
<accession>A0A084B940</accession>
<comment type="similarity">
    <text evidence="3">Belongs to the glycosyl hydrolase 18 family. Chitinase class V subfamily.</text>
</comment>
<keyword evidence="9" id="KW-0119">Carbohydrate metabolism</keyword>
<gene>
    <name evidence="17" type="ORF">S7711_02658</name>
</gene>
<evidence type="ECO:0000259" key="16">
    <source>
        <dbReference type="PROSITE" id="PS51910"/>
    </source>
</evidence>